<dbReference type="InterPro" id="IPR052017">
    <property type="entry name" value="TSUP"/>
</dbReference>
<dbReference type="PANTHER" id="PTHR30269">
    <property type="entry name" value="TRANSMEMBRANE PROTEIN YFCA"/>
    <property type="match status" value="1"/>
</dbReference>
<dbReference type="InterPro" id="IPR002781">
    <property type="entry name" value="TM_pro_TauE-like"/>
</dbReference>
<comment type="subcellular location">
    <subcellularLocation>
        <location evidence="1 8">Cell membrane</location>
        <topology evidence="1 8">Multi-pass membrane protein</topology>
    </subcellularLocation>
</comment>
<evidence type="ECO:0000256" key="5">
    <source>
        <dbReference type="ARBA" id="ARBA00022692"/>
    </source>
</evidence>
<dbReference type="Pfam" id="PF01925">
    <property type="entry name" value="TauE"/>
    <property type="match status" value="1"/>
</dbReference>
<feature type="transmembrane region" description="Helical" evidence="8">
    <location>
        <begin position="6"/>
        <end position="34"/>
    </location>
</feature>
<evidence type="ECO:0000256" key="3">
    <source>
        <dbReference type="ARBA" id="ARBA00022448"/>
    </source>
</evidence>
<dbReference type="PANTHER" id="PTHR30269:SF0">
    <property type="entry name" value="MEMBRANE TRANSPORTER PROTEIN YFCA-RELATED"/>
    <property type="match status" value="1"/>
</dbReference>
<dbReference type="eggNOG" id="COG0730">
    <property type="taxonomic scope" value="Bacteria"/>
</dbReference>
<keyword evidence="3" id="KW-0813">Transport</keyword>
<evidence type="ECO:0000256" key="2">
    <source>
        <dbReference type="ARBA" id="ARBA00009142"/>
    </source>
</evidence>
<dbReference type="HOGENOM" id="CLU_045498_2_1_6"/>
<keyword evidence="7 8" id="KW-0472">Membrane</keyword>
<feature type="transmembrane region" description="Helical" evidence="8">
    <location>
        <begin position="154"/>
        <end position="173"/>
    </location>
</feature>
<feature type="transmembrane region" description="Helical" evidence="8">
    <location>
        <begin position="128"/>
        <end position="148"/>
    </location>
</feature>
<keyword evidence="10" id="KW-1185">Reference proteome</keyword>
<evidence type="ECO:0000256" key="8">
    <source>
        <dbReference type="RuleBase" id="RU363041"/>
    </source>
</evidence>
<comment type="caution">
    <text evidence="9">The sequence shown here is derived from an EMBL/GenBank/DDBJ whole genome shotgun (WGS) entry which is preliminary data.</text>
</comment>
<dbReference type="AlphaFoldDB" id="S3MRC0"/>
<dbReference type="GO" id="GO:0005886">
    <property type="term" value="C:plasma membrane"/>
    <property type="evidence" value="ECO:0007669"/>
    <property type="project" value="UniProtKB-SubCell"/>
</dbReference>
<evidence type="ECO:0000313" key="10">
    <source>
        <dbReference type="Proteomes" id="UP000014568"/>
    </source>
</evidence>
<evidence type="ECO:0000256" key="6">
    <source>
        <dbReference type="ARBA" id="ARBA00022989"/>
    </source>
</evidence>
<keyword evidence="5 8" id="KW-0812">Transmembrane</keyword>
<gene>
    <name evidence="9" type="ORF">F945_03456</name>
</gene>
<reference evidence="9 10" key="1">
    <citation type="submission" date="2013-06" db="EMBL/GenBank/DDBJ databases">
        <title>The Genome Sequence of Acinetobacter rudis CIP 110305.</title>
        <authorList>
            <consortium name="The Broad Institute Genome Sequencing Platform"/>
            <consortium name="The Broad Institute Genome Sequencing Center for Infectious Disease"/>
            <person name="Cerqueira G."/>
            <person name="Feldgarden M."/>
            <person name="Courvalin P."/>
            <person name="Perichon B."/>
            <person name="Grillot-Courvalin C."/>
            <person name="Clermont D."/>
            <person name="Rocha E."/>
            <person name="Yoon E.-J."/>
            <person name="Nemec A."/>
            <person name="Young S.K."/>
            <person name="Zeng Q."/>
            <person name="Gargeya S."/>
            <person name="Fitzgerald M."/>
            <person name="Abouelleil A."/>
            <person name="Alvarado L."/>
            <person name="Berlin A.M."/>
            <person name="Chapman S.B."/>
            <person name="Dewar J."/>
            <person name="Goldberg J."/>
            <person name="Griggs A."/>
            <person name="Gujja S."/>
            <person name="Hansen M."/>
            <person name="Howarth C."/>
            <person name="Imamovic A."/>
            <person name="Larimer J."/>
            <person name="McCowan C."/>
            <person name="Murphy C."/>
            <person name="Pearson M."/>
            <person name="Priest M."/>
            <person name="Roberts A."/>
            <person name="Saif S."/>
            <person name="Shea T."/>
            <person name="Sykes S."/>
            <person name="Wortman J."/>
            <person name="Nusbaum C."/>
            <person name="Birren B."/>
        </authorList>
    </citation>
    <scope>NUCLEOTIDE SEQUENCE [LARGE SCALE GENOMIC DNA]</scope>
    <source>
        <strain evidence="9 10">CIP 110305</strain>
    </source>
</reference>
<sequence>MSDYFILFLTAVFAGFVDAIAGGGGLITLPALMLTGMSPLAAMATNKFQGSFASVAAAYSFSKKKLIDWSIGYKIIILAYAGGLVGALFISSMPKDILKYALPPILILVAIYFMFSKNINLENKNQKISKTLFILMVIPIIGFYDGAIGPGTGSFYMIAYTYLLGFGIINAIAHTKIANAACNLGALTVFSLQGNIVILLGVIMAVGASLGAFLGSIYILKYNTKIVRPMLILVSLFMAIKLILQSFNSN</sequence>
<feature type="transmembrane region" description="Helical" evidence="8">
    <location>
        <begin position="71"/>
        <end position="91"/>
    </location>
</feature>
<dbReference type="EMBL" id="ATGI01000038">
    <property type="protein sequence ID" value="EPF70430.1"/>
    <property type="molecule type" value="Genomic_DNA"/>
</dbReference>
<dbReference type="RefSeq" id="WP_016657816.1">
    <property type="nucleotide sequence ID" value="NZ_KE340355.1"/>
</dbReference>
<evidence type="ECO:0000313" key="9">
    <source>
        <dbReference type="EMBL" id="EPF70430.1"/>
    </source>
</evidence>
<feature type="transmembrane region" description="Helical" evidence="8">
    <location>
        <begin position="194"/>
        <end position="220"/>
    </location>
</feature>
<evidence type="ECO:0000256" key="4">
    <source>
        <dbReference type="ARBA" id="ARBA00022475"/>
    </source>
</evidence>
<evidence type="ECO:0000256" key="1">
    <source>
        <dbReference type="ARBA" id="ARBA00004651"/>
    </source>
</evidence>
<feature type="transmembrane region" description="Helical" evidence="8">
    <location>
        <begin position="226"/>
        <end position="244"/>
    </location>
</feature>
<keyword evidence="6 8" id="KW-1133">Transmembrane helix</keyword>
<proteinExistence type="inferred from homology"/>
<dbReference type="Proteomes" id="UP000014568">
    <property type="component" value="Unassembled WGS sequence"/>
</dbReference>
<evidence type="ECO:0000256" key="7">
    <source>
        <dbReference type="ARBA" id="ARBA00023136"/>
    </source>
</evidence>
<dbReference type="STRING" id="632955.GCA_000829675_01517"/>
<keyword evidence="4 8" id="KW-1003">Cell membrane</keyword>
<name>S3MRC0_9GAMM</name>
<protein>
    <recommendedName>
        <fullName evidence="8">Probable membrane transporter protein</fullName>
    </recommendedName>
</protein>
<organism evidence="9 10">
    <name type="scientific">Acinetobacter rudis CIP 110305</name>
    <dbReference type="NCBI Taxonomy" id="421052"/>
    <lineage>
        <taxon>Bacteria</taxon>
        <taxon>Pseudomonadati</taxon>
        <taxon>Pseudomonadota</taxon>
        <taxon>Gammaproteobacteria</taxon>
        <taxon>Moraxellales</taxon>
        <taxon>Moraxellaceae</taxon>
        <taxon>Acinetobacter</taxon>
    </lineage>
</organism>
<accession>S3MRC0</accession>
<dbReference type="OrthoDB" id="554695at2"/>
<comment type="similarity">
    <text evidence="2 8">Belongs to the 4-toluene sulfonate uptake permease (TSUP) (TC 2.A.102) family.</text>
</comment>
<feature type="transmembrane region" description="Helical" evidence="8">
    <location>
        <begin position="97"/>
        <end position="116"/>
    </location>
</feature>
<dbReference type="PATRIC" id="fig|421052.3.peg.3388"/>